<evidence type="ECO:0000256" key="2">
    <source>
        <dbReference type="ARBA" id="ARBA00012438"/>
    </source>
</evidence>
<dbReference type="SUPFAM" id="SSF55874">
    <property type="entry name" value="ATPase domain of HSP90 chaperone/DNA topoisomerase II/histidine kinase"/>
    <property type="match status" value="1"/>
</dbReference>
<protein>
    <recommendedName>
        <fullName evidence="2">histidine kinase</fullName>
        <ecNumber evidence="2">2.7.13.3</ecNumber>
    </recommendedName>
</protein>
<evidence type="ECO:0000256" key="7">
    <source>
        <dbReference type="ARBA" id="ARBA00023012"/>
    </source>
</evidence>
<keyword evidence="4" id="KW-0547">Nucleotide-binding</keyword>
<dbReference type="InterPro" id="IPR005467">
    <property type="entry name" value="His_kinase_dom"/>
</dbReference>
<evidence type="ECO:0000259" key="8">
    <source>
        <dbReference type="PROSITE" id="PS50109"/>
    </source>
</evidence>
<dbReference type="GO" id="GO:0016301">
    <property type="term" value="F:kinase activity"/>
    <property type="evidence" value="ECO:0007669"/>
    <property type="project" value="UniProtKB-KW"/>
</dbReference>
<dbReference type="EMBL" id="JBHTEK010000001">
    <property type="protein sequence ID" value="MFC7667525.1"/>
    <property type="molecule type" value="Genomic_DNA"/>
</dbReference>
<evidence type="ECO:0000256" key="3">
    <source>
        <dbReference type="ARBA" id="ARBA00022679"/>
    </source>
</evidence>
<evidence type="ECO:0000313" key="10">
    <source>
        <dbReference type="Proteomes" id="UP001596513"/>
    </source>
</evidence>
<reference evidence="10" key="1">
    <citation type="journal article" date="2019" name="Int. J. Syst. Evol. Microbiol.">
        <title>The Global Catalogue of Microorganisms (GCM) 10K type strain sequencing project: providing services to taxonomists for standard genome sequencing and annotation.</title>
        <authorList>
            <consortium name="The Broad Institute Genomics Platform"/>
            <consortium name="The Broad Institute Genome Sequencing Center for Infectious Disease"/>
            <person name="Wu L."/>
            <person name="Ma J."/>
        </authorList>
    </citation>
    <scope>NUCLEOTIDE SEQUENCE [LARGE SCALE GENOMIC DNA]</scope>
    <source>
        <strain evidence="10">JCM 19635</strain>
    </source>
</reference>
<evidence type="ECO:0000256" key="4">
    <source>
        <dbReference type="ARBA" id="ARBA00022741"/>
    </source>
</evidence>
<keyword evidence="3" id="KW-0808">Transferase</keyword>
<dbReference type="InterPro" id="IPR003594">
    <property type="entry name" value="HATPase_dom"/>
</dbReference>
<name>A0ABW2U4Z1_9BACT</name>
<keyword evidence="10" id="KW-1185">Reference proteome</keyword>
<dbReference type="PANTHER" id="PTHR43065">
    <property type="entry name" value="SENSOR HISTIDINE KINASE"/>
    <property type="match status" value="1"/>
</dbReference>
<dbReference type="RefSeq" id="WP_380202121.1">
    <property type="nucleotide sequence ID" value="NZ_JBHTEK010000001.1"/>
</dbReference>
<dbReference type="InterPro" id="IPR004358">
    <property type="entry name" value="Sig_transdc_His_kin-like_C"/>
</dbReference>
<dbReference type="EC" id="2.7.13.3" evidence="2"/>
<dbReference type="InterPro" id="IPR036890">
    <property type="entry name" value="HATPase_C_sf"/>
</dbReference>
<dbReference type="Pfam" id="PF02518">
    <property type="entry name" value="HATPase_c"/>
    <property type="match status" value="1"/>
</dbReference>
<dbReference type="Gene3D" id="3.30.565.10">
    <property type="entry name" value="Histidine kinase-like ATPase, C-terminal domain"/>
    <property type="match status" value="1"/>
</dbReference>
<sequence>MEVNTRLVNRHVHIQVRDNGTGMSPAIESKIFQPFFTTKPTGEGTGLGLSLSHDIIAQGHGGTLAVESQEGQGTTFLIQLPA</sequence>
<evidence type="ECO:0000256" key="5">
    <source>
        <dbReference type="ARBA" id="ARBA00022777"/>
    </source>
</evidence>
<comment type="catalytic activity">
    <reaction evidence="1">
        <text>ATP + protein L-histidine = ADP + protein N-phospho-L-histidine.</text>
        <dbReference type="EC" id="2.7.13.3"/>
    </reaction>
</comment>
<keyword evidence="6" id="KW-0067">ATP-binding</keyword>
<keyword evidence="5 9" id="KW-0418">Kinase</keyword>
<evidence type="ECO:0000256" key="6">
    <source>
        <dbReference type="ARBA" id="ARBA00022840"/>
    </source>
</evidence>
<dbReference type="PROSITE" id="PS50109">
    <property type="entry name" value="HIS_KIN"/>
    <property type="match status" value="1"/>
</dbReference>
<gene>
    <name evidence="9" type="ORF">ACFQT0_09095</name>
</gene>
<evidence type="ECO:0000313" key="9">
    <source>
        <dbReference type="EMBL" id="MFC7667525.1"/>
    </source>
</evidence>
<organism evidence="9 10">
    <name type="scientific">Hymenobacter humi</name>
    <dbReference type="NCBI Taxonomy" id="1411620"/>
    <lineage>
        <taxon>Bacteria</taxon>
        <taxon>Pseudomonadati</taxon>
        <taxon>Bacteroidota</taxon>
        <taxon>Cytophagia</taxon>
        <taxon>Cytophagales</taxon>
        <taxon>Hymenobacteraceae</taxon>
        <taxon>Hymenobacter</taxon>
    </lineage>
</organism>
<feature type="domain" description="Histidine kinase" evidence="8">
    <location>
        <begin position="1"/>
        <end position="82"/>
    </location>
</feature>
<dbReference type="PRINTS" id="PR00344">
    <property type="entry name" value="BCTRLSENSOR"/>
</dbReference>
<evidence type="ECO:0000256" key="1">
    <source>
        <dbReference type="ARBA" id="ARBA00000085"/>
    </source>
</evidence>
<comment type="caution">
    <text evidence="9">The sequence shown here is derived from an EMBL/GenBank/DDBJ whole genome shotgun (WGS) entry which is preliminary data.</text>
</comment>
<dbReference type="Proteomes" id="UP001596513">
    <property type="component" value="Unassembled WGS sequence"/>
</dbReference>
<proteinExistence type="predicted"/>
<accession>A0ABW2U4Z1</accession>
<dbReference type="PANTHER" id="PTHR43065:SF46">
    <property type="entry name" value="C4-DICARBOXYLATE TRANSPORT SENSOR PROTEIN DCTB"/>
    <property type="match status" value="1"/>
</dbReference>
<keyword evidence="7" id="KW-0902">Two-component regulatory system</keyword>